<sequence length="262" mass="27589">MAKIAIVTGASRGLGRGIAKVLAEEESATVYATARSEEALNELASSIEKGKGVIHPFVLDQTDDDAVEDFVSKVSGKEKKIDVLVNSSYGGLTAIAPHFGKPFWERPISVFDASINIGLRSAYVMSAFVAPHMVKHKSGLMVQVSSLGGYTYVFDVGYGVGKAGLDRLSADMATELNSHGVNSVTLYPGAGVTETTNFPGGETPTFTGRAVAALVSKTSDDELTQLNGKVILTMELALKHGFKDVSGELPDGPFSSRENAEG</sequence>
<dbReference type="PROSITE" id="PS00061">
    <property type="entry name" value="ADH_SHORT"/>
    <property type="match status" value="1"/>
</dbReference>
<dbReference type="InterPro" id="IPR002347">
    <property type="entry name" value="SDR_fam"/>
</dbReference>
<reference evidence="1" key="1">
    <citation type="submission" date="2018-05" db="EMBL/GenBank/DDBJ databases">
        <authorList>
            <person name="Lanie J.A."/>
            <person name="Ng W.-L."/>
            <person name="Kazmierczak K.M."/>
            <person name="Andrzejewski T.M."/>
            <person name="Davidsen T.M."/>
            <person name="Wayne K.J."/>
            <person name="Tettelin H."/>
            <person name="Glass J.I."/>
            <person name="Rusch D."/>
            <person name="Podicherti R."/>
            <person name="Tsui H.-C.T."/>
            <person name="Winkler M.E."/>
        </authorList>
    </citation>
    <scope>NUCLEOTIDE SEQUENCE</scope>
</reference>
<gene>
    <name evidence="1" type="ORF">METZ01_LOCUS262897</name>
</gene>
<protein>
    <recommendedName>
        <fullName evidence="2">Short-chain dehydrogenase</fullName>
    </recommendedName>
</protein>
<dbReference type="EMBL" id="UINC01073559">
    <property type="protein sequence ID" value="SVC10043.1"/>
    <property type="molecule type" value="Genomic_DNA"/>
</dbReference>
<proteinExistence type="predicted"/>
<dbReference type="SUPFAM" id="SSF51735">
    <property type="entry name" value="NAD(P)-binding Rossmann-fold domains"/>
    <property type="match status" value="1"/>
</dbReference>
<dbReference type="Gene3D" id="3.40.50.720">
    <property type="entry name" value="NAD(P)-binding Rossmann-like Domain"/>
    <property type="match status" value="1"/>
</dbReference>
<dbReference type="PANTHER" id="PTHR44147">
    <property type="entry name" value="DEHYDROGENASE/REDUCTASE SDR FAMILY MEMBER 1"/>
    <property type="match status" value="1"/>
</dbReference>
<organism evidence="1">
    <name type="scientific">marine metagenome</name>
    <dbReference type="NCBI Taxonomy" id="408172"/>
    <lineage>
        <taxon>unclassified sequences</taxon>
        <taxon>metagenomes</taxon>
        <taxon>ecological metagenomes</taxon>
    </lineage>
</organism>
<dbReference type="Pfam" id="PF00106">
    <property type="entry name" value="adh_short"/>
    <property type="match status" value="1"/>
</dbReference>
<dbReference type="InterPro" id="IPR020904">
    <property type="entry name" value="Sc_DH/Rdtase_CS"/>
</dbReference>
<dbReference type="AlphaFoldDB" id="A0A382JFV9"/>
<name>A0A382JFV9_9ZZZZ</name>
<evidence type="ECO:0000313" key="1">
    <source>
        <dbReference type="EMBL" id="SVC10043.1"/>
    </source>
</evidence>
<evidence type="ECO:0008006" key="2">
    <source>
        <dbReference type="Google" id="ProtNLM"/>
    </source>
</evidence>
<dbReference type="PANTHER" id="PTHR44147:SF2">
    <property type="entry name" value="DEHYDROGENASE_REDUCTASE SDR FAMILY MEMBER 1"/>
    <property type="match status" value="1"/>
</dbReference>
<feature type="non-terminal residue" evidence="1">
    <location>
        <position position="262"/>
    </location>
</feature>
<accession>A0A382JFV9</accession>
<dbReference type="PRINTS" id="PR00081">
    <property type="entry name" value="GDHRDH"/>
</dbReference>
<dbReference type="InterPro" id="IPR036291">
    <property type="entry name" value="NAD(P)-bd_dom_sf"/>
</dbReference>